<name>A0AAE9FDF6_CAEBR</name>
<organism evidence="3 4">
    <name type="scientific">Caenorhabditis briggsae</name>
    <dbReference type="NCBI Taxonomy" id="6238"/>
    <lineage>
        <taxon>Eukaryota</taxon>
        <taxon>Metazoa</taxon>
        <taxon>Ecdysozoa</taxon>
        <taxon>Nematoda</taxon>
        <taxon>Chromadorea</taxon>
        <taxon>Rhabditida</taxon>
        <taxon>Rhabditina</taxon>
        <taxon>Rhabditomorpha</taxon>
        <taxon>Rhabditoidea</taxon>
        <taxon>Rhabditidae</taxon>
        <taxon>Peloderinae</taxon>
        <taxon>Caenorhabditis</taxon>
    </lineage>
</organism>
<evidence type="ECO:0000256" key="1">
    <source>
        <dbReference type="SAM" id="MobiDB-lite"/>
    </source>
</evidence>
<dbReference type="Proteomes" id="UP000829354">
    <property type="component" value="Chromosome X"/>
</dbReference>
<keyword evidence="4" id="KW-1185">Reference proteome</keyword>
<gene>
    <name evidence="3" type="ORF">L5515_016480</name>
</gene>
<evidence type="ECO:0000313" key="4">
    <source>
        <dbReference type="Proteomes" id="UP000829354"/>
    </source>
</evidence>
<proteinExistence type="predicted"/>
<feature type="region of interest" description="Disordered" evidence="1">
    <location>
        <begin position="33"/>
        <end position="64"/>
    </location>
</feature>
<sequence length="173" mass="20129">MDFENLYIIDFSEDSLILSLNYSYNFSPQEGNSLGANRMSQSNDHNRVELHKKAPEEKRRSRKLPQADLINVGRDFDLSQFSELTNCIQTNPSLDDMTYSYIFFVKLSIEVNGPPQMKTHLVFSNNNNYKTYNRSCGFSNRFRIVEITDPVDNLCFIKKNLPLPRRSPFGRNI</sequence>
<accession>A0AAE9FDF6</accession>
<dbReference type="AlphaFoldDB" id="A0AAE9FDF6"/>
<feature type="compositionally biased region" description="Polar residues" evidence="1">
    <location>
        <begin position="33"/>
        <end position="43"/>
    </location>
</feature>
<evidence type="ECO:0000259" key="2">
    <source>
        <dbReference type="Pfam" id="PF07547"/>
    </source>
</evidence>
<dbReference type="InterPro" id="IPR011508">
    <property type="entry name" value="RSD-2_N"/>
</dbReference>
<protein>
    <recommendedName>
        <fullName evidence="2">RSD-2 N-terminal domain-containing protein</fullName>
    </recommendedName>
</protein>
<feature type="compositionally biased region" description="Basic and acidic residues" evidence="1">
    <location>
        <begin position="44"/>
        <end position="59"/>
    </location>
</feature>
<feature type="domain" description="RSD-2 N-terminal" evidence="2">
    <location>
        <begin position="123"/>
        <end position="152"/>
    </location>
</feature>
<dbReference type="Pfam" id="PF07547">
    <property type="entry name" value="RSD-2"/>
    <property type="match status" value="1"/>
</dbReference>
<reference evidence="3 4" key="1">
    <citation type="submission" date="2022-04" db="EMBL/GenBank/DDBJ databases">
        <title>Chromosome-level reference genomes for two strains of Caenorhabditis briggsae: an improved platform for comparative genomics.</title>
        <authorList>
            <person name="Stevens L."/>
            <person name="Andersen E."/>
        </authorList>
    </citation>
    <scope>NUCLEOTIDE SEQUENCE [LARGE SCALE GENOMIC DNA]</scope>
    <source>
        <strain evidence="3">VX34</strain>
        <tissue evidence="3">Whole-organism</tissue>
    </source>
</reference>
<evidence type="ECO:0000313" key="3">
    <source>
        <dbReference type="EMBL" id="UMM39399.1"/>
    </source>
</evidence>
<dbReference type="EMBL" id="CP092625">
    <property type="protein sequence ID" value="UMM39399.1"/>
    <property type="molecule type" value="Genomic_DNA"/>
</dbReference>